<proteinExistence type="predicted"/>
<reference evidence="3 4" key="1">
    <citation type="submission" date="2018-06" db="EMBL/GenBank/DDBJ databases">
        <title>Draft genome sequences of nine Vibrio sp. clinical isolates from across the United States representing the closest known relative of Vibrio cholerae.</title>
        <authorList>
            <person name="Islam M.T."/>
            <person name="Liang K."/>
            <person name="Im M.S."/>
            <person name="Winkjer J."/>
            <person name="Busby S."/>
            <person name="Batra D."/>
            <person name="Rowe L."/>
            <person name="Tarr C.L."/>
            <person name="Boucher Y."/>
        </authorList>
    </citation>
    <scope>NUCLEOTIDE SEQUENCE [LARGE SCALE GENOMIC DNA]</scope>
    <source>
        <strain evidence="1 4">2016V-1111</strain>
        <strain evidence="2 3">2016V-1114</strain>
    </source>
</reference>
<dbReference type="Proteomes" id="UP000252427">
    <property type="component" value="Unassembled WGS sequence"/>
</dbReference>
<evidence type="ECO:0000313" key="2">
    <source>
        <dbReference type="EMBL" id="RBM84768.1"/>
    </source>
</evidence>
<keyword evidence="4" id="KW-1185">Reference proteome</keyword>
<sequence>MVMVSDHKHASLFKKNPNGWFQRIYSKKLLTLLTHIRIMRSVLSDKALSFRKENKFWLRSSVG</sequence>
<dbReference type="AlphaFoldDB" id="A0AAX1QXP3"/>
<comment type="caution">
    <text evidence="2">The sequence shown here is derived from an EMBL/GenBank/DDBJ whole genome shotgun (WGS) entry which is preliminary data.</text>
</comment>
<dbReference type="EMBL" id="QKKR01000009">
    <property type="protein sequence ID" value="RBM55598.1"/>
    <property type="molecule type" value="Genomic_DNA"/>
</dbReference>
<evidence type="ECO:0000313" key="1">
    <source>
        <dbReference type="EMBL" id="RBM55598.1"/>
    </source>
</evidence>
<accession>A0AAX1QXP3</accession>
<gene>
    <name evidence="1" type="ORF">DLR69_08650</name>
    <name evidence="2" type="ORF">DLR70_03460</name>
</gene>
<evidence type="ECO:0000313" key="4">
    <source>
        <dbReference type="Proteomes" id="UP000252488"/>
    </source>
</evidence>
<dbReference type="Proteomes" id="UP000252488">
    <property type="component" value="Unassembled WGS sequence"/>
</dbReference>
<evidence type="ECO:0000313" key="3">
    <source>
        <dbReference type="Proteomes" id="UP000252427"/>
    </source>
</evidence>
<protein>
    <submittedName>
        <fullName evidence="2">Uncharacterized protein</fullName>
    </submittedName>
</protein>
<organism evidence="2 3">
    <name type="scientific">Vibrio paracholerae</name>
    <dbReference type="NCBI Taxonomy" id="650003"/>
    <lineage>
        <taxon>Bacteria</taxon>
        <taxon>Pseudomonadati</taxon>
        <taxon>Pseudomonadota</taxon>
        <taxon>Gammaproteobacteria</taxon>
        <taxon>Vibrionales</taxon>
        <taxon>Vibrionaceae</taxon>
        <taxon>Vibrio</taxon>
    </lineage>
</organism>
<name>A0AAX1QXP3_9VIBR</name>
<dbReference type="EMBL" id="QKKS01000001">
    <property type="protein sequence ID" value="RBM84768.1"/>
    <property type="molecule type" value="Genomic_DNA"/>
</dbReference>